<evidence type="ECO:0000256" key="1">
    <source>
        <dbReference type="SAM" id="SignalP"/>
    </source>
</evidence>
<evidence type="ECO:0000313" key="2">
    <source>
        <dbReference type="EMBL" id="CEM06675.1"/>
    </source>
</evidence>
<feature type="signal peptide" evidence="1">
    <location>
        <begin position="1"/>
        <end position="21"/>
    </location>
</feature>
<dbReference type="VEuPathDB" id="CryptoDB:Cvel_15017"/>
<reference evidence="2" key="1">
    <citation type="submission" date="2014-11" db="EMBL/GenBank/DDBJ databases">
        <authorList>
            <person name="Otto D Thomas"/>
            <person name="Naeem Raeece"/>
        </authorList>
    </citation>
    <scope>NUCLEOTIDE SEQUENCE</scope>
</reference>
<gene>
    <name evidence="2" type="ORF">Cvel_15017</name>
</gene>
<keyword evidence="1" id="KW-0732">Signal</keyword>
<feature type="chain" id="PRO_5005188093" evidence="1">
    <location>
        <begin position="22"/>
        <end position="124"/>
    </location>
</feature>
<accession>A0A0G4F4N3</accession>
<name>A0A0G4F4N3_9ALVE</name>
<sequence>MGFRVRLAVLLCLLLLNRTLQQCVPCTLYNSNFCTASDASIQAVAGSSSIGYYTWLCRRFQQSGCGTNGNCAMGSSSSSSGGELCLESRSTGISALKAEMYRDIATVPNNCGDYGKVRRYEKKY</sequence>
<proteinExistence type="predicted"/>
<protein>
    <submittedName>
        <fullName evidence="2">Uncharacterized protein</fullName>
    </submittedName>
</protein>
<dbReference type="EMBL" id="CDMZ01000103">
    <property type="protein sequence ID" value="CEM06675.1"/>
    <property type="molecule type" value="Genomic_DNA"/>
</dbReference>
<organism evidence="2">
    <name type="scientific">Chromera velia CCMP2878</name>
    <dbReference type="NCBI Taxonomy" id="1169474"/>
    <lineage>
        <taxon>Eukaryota</taxon>
        <taxon>Sar</taxon>
        <taxon>Alveolata</taxon>
        <taxon>Colpodellida</taxon>
        <taxon>Chromeraceae</taxon>
        <taxon>Chromera</taxon>
    </lineage>
</organism>
<dbReference type="AlphaFoldDB" id="A0A0G4F4N3"/>